<dbReference type="Pfam" id="PF13865">
    <property type="entry name" value="FoP_duplication"/>
    <property type="match status" value="1"/>
</dbReference>
<feature type="compositionally biased region" description="Basic residues" evidence="2">
    <location>
        <begin position="14"/>
        <end position="30"/>
    </location>
</feature>
<evidence type="ECO:0000313" key="4">
    <source>
        <dbReference type="Proteomes" id="UP001152795"/>
    </source>
</evidence>
<dbReference type="GO" id="GO:0003729">
    <property type="term" value="F:mRNA binding"/>
    <property type="evidence" value="ECO:0007669"/>
    <property type="project" value="TreeGrafter"/>
</dbReference>
<dbReference type="SMART" id="SM01218">
    <property type="entry name" value="FoP_duplication"/>
    <property type="match status" value="1"/>
</dbReference>
<dbReference type="PROSITE" id="PS50102">
    <property type="entry name" value="RRM"/>
    <property type="match status" value="1"/>
</dbReference>
<dbReference type="Proteomes" id="UP001152795">
    <property type="component" value="Unassembled WGS sequence"/>
</dbReference>
<dbReference type="InterPro" id="IPR051229">
    <property type="entry name" value="ALYREF_mRNA_export"/>
</dbReference>
<evidence type="ECO:0000313" key="3">
    <source>
        <dbReference type="EMBL" id="CAB4004768.1"/>
    </source>
</evidence>
<feature type="compositionally biased region" description="Basic and acidic residues" evidence="2">
    <location>
        <begin position="1"/>
        <end position="13"/>
    </location>
</feature>
<reference evidence="3" key="1">
    <citation type="submission" date="2020-04" db="EMBL/GenBank/DDBJ databases">
        <authorList>
            <person name="Alioto T."/>
            <person name="Alioto T."/>
            <person name="Gomez Garrido J."/>
        </authorList>
    </citation>
    <scope>NUCLEOTIDE SEQUENCE</scope>
    <source>
        <strain evidence="3">A484AB</strain>
    </source>
</reference>
<feature type="region of interest" description="Disordered" evidence="2">
    <location>
        <begin position="170"/>
        <end position="223"/>
    </location>
</feature>
<dbReference type="Gene3D" id="3.30.70.330">
    <property type="match status" value="1"/>
</dbReference>
<keyword evidence="1" id="KW-0694">RNA-binding</keyword>
<name>A0A7D9E927_PARCT</name>
<organism evidence="3 4">
    <name type="scientific">Paramuricea clavata</name>
    <name type="common">Red gorgonian</name>
    <name type="synonym">Violescent sea-whip</name>
    <dbReference type="NCBI Taxonomy" id="317549"/>
    <lineage>
        <taxon>Eukaryota</taxon>
        <taxon>Metazoa</taxon>
        <taxon>Cnidaria</taxon>
        <taxon>Anthozoa</taxon>
        <taxon>Octocorallia</taxon>
        <taxon>Malacalcyonacea</taxon>
        <taxon>Plexauridae</taxon>
        <taxon>Paramuricea</taxon>
    </lineage>
</organism>
<dbReference type="InterPro" id="IPR025715">
    <property type="entry name" value="FoP_C"/>
</dbReference>
<accession>A0A7D9E927</accession>
<dbReference type="InterPro" id="IPR000504">
    <property type="entry name" value="RRM_dom"/>
</dbReference>
<keyword evidence="4" id="KW-1185">Reference proteome</keyword>
<feature type="region of interest" description="Disordered" evidence="2">
    <location>
        <begin position="1"/>
        <end position="91"/>
    </location>
</feature>
<dbReference type="GO" id="GO:0006406">
    <property type="term" value="P:mRNA export from nucleus"/>
    <property type="evidence" value="ECO:0007669"/>
    <property type="project" value="TreeGrafter"/>
</dbReference>
<dbReference type="EMBL" id="CACRXK020004991">
    <property type="protein sequence ID" value="CAB4004768.1"/>
    <property type="molecule type" value="Genomic_DNA"/>
</dbReference>
<dbReference type="PANTHER" id="PTHR19965:SF82">
    <property type="entry name" value="THO COMPLEX SUBUNIT 4"/>
    <property type="match status" value="1"/>
</dbReference>
<evidence type="ECO:0000256" key="2">
    <source>
        <dbReference type="SAM" id="MobiDB-lite"/>
    </source>
</evidence>
<dbReference type="Pfam" id="PF00076">
    <property type="entry name" value="RRM_1"/>
    <property type="match status" value="1"/>
</dbReference>
<dbReference type="PANTHER" id="PTHR19965">
    <property type="entry name" value="RNA AND EXPORT FACTOR BINDING PROTEIN"/>
    <property type="match status" value="1"/>
</dbReference>
<comment type="caution">
    <text evidence="3">The sequence shown here is derived from an EMBL/GenBank/DDBJ whole genome shotgun (WGS) entry which is preliminary data.</text>
</comment>
<feature type="compositionally biased region" description="Gly residues" evidence="2">
    <location>
        <begin position="186"/>
        <end position="200"/>
    </location>
</feature>
<feature type="compositionally biased region" description="Polar residues" evidence="2">
    <location>
        <begin position="171"/>
        <end position="180"/>
    </location>
</feature>
<dbReference type="CDD" id="cd12680">
    <property type="entry name" value="RRM_THOC4"/>
    <property type="match status" value="1"/>
</dbReference>
<dbReference type="AlphaFoldDB" id="A0A7D9E927"/>
<proteinExistence type="predicted"/>
<protein>
    <submittedName>
        <fullName evidence="3">THO complex subunit 4-like</fullName>
    </submittedName>
</protein>
<dbReference type="GO" id="GO:0005634">
    <property type="term" value="C:nucleus"/>
    <property type="evidence" value="ECO:0007669"/>
    <property type="project" value="TreeGrafter"/>
</dbReference>
<feature type="compositionally biased region" description="Basic residues" evidence="2">
    <location>
        <begin position="201"/>
        <end position="223"/>
    </location>
</feature>
<dbReference type="OrthoDB" id="1049195at2759"/>
<evidence type="ECO:0000256" key="1">
    <source>
        <dbReference type="ARBA" id="ARBA00022884"/>
    </source>
</evidence>
<dbReference type="SUPFAM" id="SSF54928">
    <property type="entry name" value="RNA-binding domain, RBD"/>
    <property type="match status" value="1"/>
</dbReference>
<dbReference type="InterPro" id="IPR035979">
    <property type="entry name" value="RBD_domain_sf"/>
</dbReference>
<gene>
    <name evidence="3" type="ORF">PACLA_8A041008</name>
</gene>
<dbReference type="SMART" id="SM00360">
    <property type="entry name" value="RRM"/>
    <property type="match status" value="1"/>
</dbReference>
<dbReference type="InterPro" id="IPR012677">
    <property type="entry name" value="Nucleotide-bd_a/b_plait_sf"/>
</dbReference>
<sequence length="247" mass="26662">MDKLDMSLDDIIKAGKKTRGTGRGRGRGRGATRGGGGPTRRGRGYNTRSTTRETPYSRPRQLPSKWQHDMFDGNGGGGGGNRRSASAGGLSTGSKLHISNLDFAVSESDIQELFSEFGKMKRSCVHYDASGRSHGTAEVVYQNRDDALNAIKQYNGVPLDGRAMKIEMMSDGNSSQQRETFSPRRQGGGFRGRRGTGGGFRGRRGFGRGRGGRGGRGGGMKKIKTAEELDAELDEYNAKGDSDMLED</sequence>